<dbReference type="InterPro" id="IPR002401">
    <property type="entry name" value="Cyt_P450_E_grp-I"/>
</dbReference>
<dbReference type="PRINTS" id="PR00385">
    <property type="entry name" value="P450"/>
</dbReference>
<evidence type="ECO:0000256" key="3">
    <source>
        <dbReference type="ARBA" id="ARBA00004406"/>
    </source>
</evidence>
<keyword evidence="8" id="KW-0492">Microsome</keyword>
<evidence type="ECO:0000256" key="14">
    <source>
        <dbReference type="RuleBase" id="RU000461"/>
    </source>
</evidence>
<dbReference type="Pfam" id="PF00067">
    <property type="entry name" value="p450"/>
    <property type="match status" value="1"/>
</dbReference>
<dbReference type="SUPFAM" id="SSF48264">
    <property type="entry name" value="Cytochrome P450"/>
    <property type="match status" value="1"/>
</dbReference>
<dbReference type="InterPro" id="IPR001128">
    <property type="entry name" value="Cyt_P450"/>
</dbReference>
<sequence length="510" mass="59617">METPLKVLLNRCWSSNFSTILIILFGVLWMYYLYKCRMRGLTKKLESFNSIPTVPLIGNLNILSGTKKERAIKWYKLVTEHETPLVFWLLHKPIFILGRSQDIQVVLNRTQERDLLGMFEMVFGDSITGLQGEKWRKHRRIVTSAFSPKMLQAYLKIFNKYSFLLTNDLKKFADNDNAIDTWNHVNHVNSLSITQNITGHKVEIGDRSIDEFTEAYSKSLGIETSRFTSPVLLPKLIYKLYLVISGKIEIFKTMRRFPRHIVKERLSEYEKKLQENEQREETDNSKTLIDSLLNAHIADAEFTEKHVSAEIANLIILGNDSTSTTINFVLLMMAMYPNIQERVYEEIKTVLGNSDREVETEDIRKFVYLERCIKETLRKFTVLPITFRRHNEDITLNDGRIIPANHTMLIAFYAAHHDRKVFPNPEKWDPEHFAPNNITTQREVFFPFGAGLRSCVGATYAMMSMKTQLVYLLRCYRFTTNMKMNDLKLTFLPGLRNTTGFWMKLWSRDT</sequence>
<keyword evidence="7" id="KW-0256">Endoplasmic reticulum</keyword>
<evidence type="ECO:0000256" key="1">
    <source>
        <dbReference type="ARBA" id="ARBA00001971"/>
    </source>
</evidence>
<feature type="coiled-coil region" evidence="15">
    <location>
        <begin position="259"/>
        <end position="286"/>
    </location>
</feature>
<evidence type="ECO:0000256" key="9">
    <source>
        <dbReference type="ARBA" id="ARBA00023002"/>
    </source>
</evidence>
<dbReference type="InterPro" id="IPR036396">
    <property type="entry name" value="Cyt_P450_sf"/>
</dbReference>
<evidence type="ECO:0000256" key="16">
    <source>
        <dbReference type="SAM" id="Phobius"/>
    </source>
</evidence>
<keyword evidence="10 13" id="KW-0408">Iron</keyword>
<protein>
    <submittedName>
        <fullName evidence="17">Cytochrome P450 3638E1</fullName>
    </submittedName>
</protein>
<dbReference type="GO" id="GO:0016705">
    <property type="term" value="F:oxidoreductase activity, acting on paired donors, with incorporation or reduction of molecular oxygen"/>
    <property type="evidence" value="ECO:0007669"/>
    <property type="project" value="InterPro"/>
</dbReference>
<proteinExistence type="evidence at transcript level"/>
<evidence type="ECO:0000256" key="10">
    <source>
        <dbReference type="ARBA" id="ARBA00023004"/>
    </source>
</evidence>
<dbReference type="AlphaFoldDB" id="A0AAT9UTW5"/>
<keyword evidence="11 14" id="KW-0503">Monooxygenase</keyword>
<evidence type="ECO:0000256" key="12">
    <source>
        <dbReference type="ARBA" id="ARBA00023136"/>
    </source>
</evidence>
<feature type="transmembrane region" description="Helical" evidence="16">
    <location>
        <begin position="13"/>
        <end position="34"/>
    </location>
</feature>
<keyword evidence="9 14" id="KW-0560">Oxidoreductase</keyword>
<keyword evidence="15" id="KW-0175">Coiled coil</keyword>
<evidence type="ECO:0000256" key="4">
    <source>
        <dbReference type="ARBA" id="ARBA00010617"/>
    </source>
</evidence>
<keyword evidence="16" id="KW-0812">Transmembrane</keyword>
<evidence type="ECO:0000256" key="15">
    <source>
        <dbReference type="SAM" id="Coils"/>
    </source>
</evidence>
<keyword evidence="5 13" id="KW-0349">Heme</keyword>
<evidence type="ECO:0000256" key="8">
    <source>
        <dbReference type="ARBA" id="ARBA00022848"/>
    </source>
</evidence>
<dbReference type="GO" id="GO:0020037">
    <property type="term" value="F:heme binding"/>
    <property type="evidence" value="ECO:0007669"/>
    <property type="project" value="InterPro"/>
</dbReference>
<dbReference type="PRINTS" id="PR00463">
    <property type="entry name" value="EP450I"/>
</dbReference>
<reference evidence="17" key="1">
    <citation type="submission" date="2023-06" db="EMBL/GenBank/DDBJ databases">
        <title>Identification of Cytochrome P450s in Maconellicoccus hirsutus.</title>
        <authorList>
            <person name="Selvamani S.B."/>
            <person name="Negi N."/>
            <person name="Nagarjuna Reddy K.V."/>
            <person name="Ramasamy G.G."/>
        </authorList>
    </citation>
    <scope>NUCLEOTIDE SEQUENCE</scope>
</reference>
<evidence type="ECO:0000256" key="2">
    <source>
        <dbReference type="ARBA" id="ARBA00004174"/>
    </source>
</evidence>
<dbReference type="InterPro" id="IPR050196">
    <property type="entry name" value="Cytochrome_P450_Monoox"/>
</dbReference>
<dbReference type="EMBL" id="OR117238">
    <property type="protein sequence ID" value="WIM41678.1"/>
    <property type="molecule type" value="mRNA"/>
</dbReference>
<evidence type="ECO:0000256" key="11">
    <source>
        <dbReference type="ARBA" id="ARBA00023033"/>
    </source>
</evidence>
<name>A0AAT9UTW5_MACHI</name>
<organism evidence="17">
    <name type="scientific">Maconellicoccus hirsutus</name>
    <name type="common">Pink hibiscus mealybug</name>
    <dbReference type="NCBI Taxonomy" id="177089"/>
    <lineage>
        <taxon>Eukaryota</taxon>
        <taxon>Metazoa</taxon>
        <taxon>Ecdysozoa</taxon>
        <taxon>Arthropoda</taxon>
        <taxon>Hexapoda</taxon>
        <taxon>Insecta</taxon>
        <taxon>Pterygota</taxon>
        <taxon>Neoptera</taxon>
        <taxon>Paraneoptera</taxon>
        <taxon>Hemiptera</taxon>
        <taxon>Sternorrhyncha</taxon>
        <taxon>Coccoidea</taxon>
        <taxon>Pseudococcidae</taxon>
        <taxon>Maconellicoccus</taxon>
    </lineage>
</organism>
<keyword evidence="12 16" id="KW-0472">Membrane</keyword>
<dbReference type="GO" id="GO:0005789">
    <property type="term" value="C:endoplasmic reticulum membrane"/>
    <property type="evidence" value="ECO:0007669"/>
    <property type="project" value="UniProtKB-SubCell"/>
</dbReference>
<dbReference type="PANTHER" id="PTHR24291">
    <property type="entry name" value="CYTOCHROME P450 FAMILY 4"/>
    <property type="match status" value="1"/>
</dbReference>
<comment type="similarity">
    <text evidence="4 14">Belongs to the cytochrome P450 family.</text>
</comment>
<comment type="subcellular location">
    <subcellularLocation>
        <location evidence="3">Endoplasmic reticulum membrane</location>
        <topology evidence="3">Peripheral membrane protein</topology>
    </subcellularLocation>
    <subcellularLocation>
        <location evidence="2">Microsome membrane</location>
        <topology evidence="2">Peripheral membrane protein</topology>
    </subcellularLocation>
</comment>
<dbReference type="GO" id="GO:0004497">
    <property type="term" value="F:monooxygenase activity"/>
    <property type="evidence" value="ECO:0007669"/>
    <property type="project" value="UniProtKB-KW"/>
</dbReference>
<evidence type="ECO:0000256" key="7">
    <source>
        <dbReference type="ARBA" id="ARBA00022824"/>
    </source>
</evidence>
<evidence type="ECO:0000313" key="17">
    <source>
        <dbReference type="EMBL" id="WIM41678.1"/>
    </source>
</evidence>
<evidence type="ECO:0000256" key="13">
    <source>
        <dbReference type="PIRSR" id="PIRSR602401-1"/>
    </source>
</evidence>
<dbReference type="PANTHER" id="PTHR24291:SF189">
    <property type="entry name" value="CYTOCHROME P450 4C3-RELATED"/>
    <property type="match status" value="1"/>
</dbReference>
<keyword evidence="16" id="KW-1133">Transmembrane helix</keyword>
<evidence type="ECO:0000256" key="6">
    <source>
        <dbReference type="ARBA" id="ARBA00022723"/>
    </source>
</evidence>
<evidence type="ECO:0000256" key="5">
    <source>
        <dbReference type="ARBA" id="ARBA00022617"/>
    </source>
</evidence>
<feature type="binding site" description="axial binding residue" evidence="13">
    <location>
        <position position="455"/>
    </location>
    <ligand>
        <name>heme</name>
        <dbReference type="ChEBI" id="CHEBI:30413"/>
    </ligand>
    <ligandPart>
        <name>Fe</name>
        <dbReference type="ChEBI" id="CHEBI:18248"/>
    </ligandPart>
</feature>
<accession>A0AAT9UTW5</accession>
<dbReference type="InterPro" id="IPR017972">
    <property type="entry name" value="Cyt_P450_CS"/>
</dbReference>
<dbReference type="PROSITE" id="PS00086">
    <property type="entry name" value="CYTOCHROME_P450"/>
    <property type="match status" value="1"/>
</dbReference>
<keyword evidence="6 13" id="KW-0479">Metal-binding</keyword>
<dbReference type="Gene3D" id="1.10.630.10">
    <property type="entry name" value="Cytochrome P450"/>
    <property type="match status" value="1"/>
</dbReference>
<dbReference type="GO" id="GO:0005506">
    <property type="term" value="F:iron ion binding"/>
    <property type="evidence" value="ECO:0007669"/>
    <property type="project" value="InterPro"/>
</dbReference>
<comment type="cofactor">
    <cofactor evidence="1 13">
        <name>heme</name>
        <dbReference type="ChEBI" id="CHEBI:30413"/>
    </cofactor>
</comment>